<keyword evidence="2" id="KW-0732">Signal</keyword>
<reference evidence="4 5" key="1">
    <citation type="submission" date="2020-02" db="EMBL/GenBank/DDBJ databases">
        <title>Whole-genome analyses of novel actinobacteria.</title>
        <authorList>
            <person name="Sahin N."/>
        </authorList>
    </citation>
    <scope>NUCLEOTIDE SEQUENCE [LARGE SCALE GENOMIC DNA]</scope>
    <source>
        <strain evidence="4 5">A7024</strain>
    </source>
</reference>
<proteinExistence type="inferred from homology"/>
<feature type="signal peptide" evidence="2">
    <location>
        <begin position="1"/>
        <end position="22"/>
    </location>
</feature>
<evidence type="ECO:0000313" key="5">
    <source>
        <dbReference type="Proteomes" id="UP000481583"/>
    </source>
</evidence>
<name>A0A6G4U042_9ACTN</name>
<feature type="chain" id="PRO_5026036358" evidence="2">
    <location>
        <begin position="23"/>
        <end position="321"/>
    </location>
</feature>
<evidence type="ECO:0000256" key="2">
    <source>
        <dbReference type="SAM" id="SignalP"/>
    </source>
</evidence>
<keyword evidence="5" id="KW-1185">Reference proteome</keyword>
<comment type="similarity">
    <text evidence="1">Belongs to the LytR/CpsA/Psr (LCP) family.</text>
</comment>
<dbReference type="InterPro" id="IPR004474">
    <property type="entry name" value="LytR_CpsA_psr"/>
</dbReference>
<sequence>MRTRTVLKTLPFVLAGTVLATAAIGHSMFTSLDGNIRIDNSAVAALADERERVADTPGQNILLLGSDNRGDEISRGDARSDTIMLLHVADGGGRASVTSFPRDLMVDIPRCKAVGNRAGAPGGKQGQLNWSYHYGGAACTIRTIEKLTKVRVDHHLNVDFDGFKEVVDAVGGVPVKLKKPLHDRRAQLSLPAGEQVLNGDQALGYMRTRKGVADGSDSSRIRRQQAFLKKATRQVREAGTLTRPDKLYGVLDAGTQALTADPGLGSLEELYGLLSQVRSVPDSEFRFRTVPVRPHPADRNRLALKEPAAGKLFSRLRKDNS</sequence>
<evidence type="ECO:0000313" key="4">
    <source>
        <dbReference type="EMBL" id="NGN65076.1"/>
    </source>
</evidence>
<evidence type="ECO:0000256" key="1">
    <source>
        <dbReference type="ARBA" id="ARBA00006068"/>
    </source>
</evidence>
<evidence type="ECO:0000259" key="3">
    <source>
        <dbReference type="Pfam" id="PF03816"/>
    </source>
</evidence>
<protein>
    <submittedName>
        <fullName evidence="4">LCP family protein</fullName>
    </submittedName>
</protein>
<dbReference type="EMBL" id="JAAKZV010000051">
    <property type="protein sequence ID" value="NGN65076.1"/>
    <property type="molecule type" value="Genomic_DNA"/>
</dbReference>
<dbReference type="PANTHER" id="PTHR33392">
    <property type="entry name" value="POLYISOPRENYL-TEICHOIC ACID--PEPTIDOGLYCAN TEICHOIC ACID TRANSFERASE TAGU"/>
    <property type="match status" value="1"/>
</dbReference>
<dbReference type="AlphaFoldDB" id="A0A6G4U042"/>
<dbReference type="RefSeq" id="WP_165237158.1">
    <property type="nucleotide sequence ID" value="NZ_JAAKZV010000051.1"/>
</dbReference>
<dbReference type="Pfam" id="PF03816">
    <property type="entry name" value="LytR_cpsA_psr"/>
    <property type="match status" value="1"/>
</dbReference>
<gene>
    <name evidence="4" type="ORF">G5C51_14365</name>
</gene>
<feature type="domain" description="Cell envelope-related transcriptional attenuator" evidence="3">
    <location>
        <begin position="79"/>
        <end position="235"/>
    </location>
</feature>
<dbReference type="Proteomes" id="UP000481583">
    <property type="component" value="Unassembled WGS sequence"/>
</dbReference>
<organism evidence="4 5">
    <name type="scientific">Streptomyces coryli</name>
    <dbReference type="NCBI Taxonomy" id="1128680"/>
    <lineage>
        <taxon>Bacteria</taxon>
        <taxon>Bacillati</taxon>
        <taxon>Actinomycetota</taxon>
        <taxon>Actinomycetes</taxon>
        <taxon>Kitasatosporales</taxon>
        <taxon>Streptomycetaceae</taxon>
        <taxon>Streptomyces</taxon>
    </lineage>
</organism>
<accession>A0A6G4U042</accession>
<dbReference type="PANTHER" id="PTHR33392:SF6">
    <property type="entry name" value="POLYISOPRENYL-TEICHOIC ACID--PEPTIDOGLYCAN TEICHOIC ACID TRANSFERASE TAGU"/>
    <property type="match status" value="1"/>
</dbReference>
<dbReference type="Gene3D" id="3.40.630.190">
    <property type="entry name" value="LCP protein"/>
    <property type="match status" value="1"/>
</dbReference>
<comment type="caution">
    <text evidence="4">The sequence shown here is derived from an EMBL/GenBank/DDBJ whole genome shotgun (WGS) entry which is preliminary data.</text>
</comment>
<dbReference type="NCBIfam" id="TIGR00350">
    <property type="entry name" value="lytR_cpsA_psr"/>
    <property type="match status" value="1"/>
</dbReference>
<dbReference type="InterPro" id="IPR050922">
    <property type="entry name" value="LytR/CpsA/Psr_CW_biosynth"/>
</dbReference>